<dbReference type="AlphaFoldDB" id="A0A917GEK4"/>
<evidence type="ECO:0000256" key="1">
    <source>
        <dbReference type="SAM" id="SignalP"/>
    </source>
</evidence>
<keyword evidence="1" id="KW-0732">Signal</keyword>
<feature type="chain" id="PRO_5037572774" description="Calx-beta domain-containing protein" evidence="1">
    <location>
        <begin position="23"/>
        <end position="296"/>
    </location>
</feature>
<proteinExistence type="predicted"/>
<sequence>MKKHIKTIALIAFTGILFTACSDDDDNTGASGINYTSQNVTLASPSPTEFWETAIDPADPSTNKVVIIASIPEITTADAVIDLNFSGSAVMDDDYEVSNSMIIIPAGSTSSSATITILSTGDIEGDETIIVTASANDGNFTLTPFTETFTILGAGDYINDVLNMEFDWEGEVTFEDDFSSGVYNFCGMDFDILVFDAAFVDTGNIDAQTGDCPEYLDFDATTPDGEYILVALLYENPYADLTLAAEVPMSVNYDQEFFTTSGTIEVAGFTTDSPDGTQIALATVTKDGFNYTVTPF</sequence>
<dbReference type="PROSITE" id="PS51257">
    <property type="entry name" value="PROKAR_LIPOPROTEIN"/>
    <property type="match status" value="1"/>
</dbReference>
<evidence type="ECO:0000313" key="2">
    <source>
        <dbReference type="EMBL" id="GGG42033.1"/>
    </source>
</evidence>
<dbReference type="InterPro" id="IPR038081">
    <property type="entry name" value="CalX-like_sf"/>
</dbReference>
<keyword evidence="3" id="KW-1185">Reference proteome</keyword>
<dbReference type="Gene3D" id="2.60.40.2030">
    <property type="match status" value="1"/>
</dbReference>
<organism evidence="2 3">
    <name type="scientific">Bizionia arctica</name>
    <dbReference type="NCBI Taxonomy" id="1495645"/>
    <lineage>
        <taxon>Bacteria</taxon>
        <taxon>Pseudomonadati</taxon>
        <taxon>Bacteroidota</taxon>
        <taxon>Flavobacteriia</taxon>
        <taxon>Flavobacteriales</taxon>
        <taxon>Flavobacteriaceae</taxon>
        <taxon>Bizionia</taxon>
    </lineage>
</organism>
<dbReference type="EMBL" id="BMFQ01000001">
    <property type="protein sequence ID" value="GGG42033.1"/>
    <property type="molecule type" value="Genomic_DNA"/>
</dbReference>
<dbReference type="Proteomes" id="UP000625976">
    <property type="component" value="Unassembled WGS sequence"/>
</dbReference>
<protein>
    <recommendedName>
        <fullName evidence="4">Calx-beta domain-containing protein</fullName>
    </recommendedName>
</protein>
<accession>A0A917GEK4</accession>
<comment type="caution">
    <text evidence="2">The sequence shown here is derived from an EMBL/GenBank/DDBJ whole genome shotgun (WGS) entry which is preliminary data.</text>
</comment>
<name>A0A917GEK4_9FLAO</name>
<feature type="signal peptide" evidence="1">
    <location>
        <begin position="1"/>
        <end position="22"/>
    </location>
</feature>
<dbReference type="SUPFAM" id="SSF141072">
    <property type="entry name" value="CalX-like"/>
    <property type="match status" value="1"/>
</dbReference>
<reference evidence="2" key="1">
    <citation type="journal article" date="2014" name="Int. J. Syst. Evol. Microbiol.">
        <title>Complete genome sequence of Corynebacterium casei LMG S-19264T (=DSM 44701T), isolated from a smear-ripened cheese.</title>
        <authorList>
            <consortium name="US DOE Joint Genome Institute (JGI-PGF)"/>
            <person name="Walter F."/>
            <person name="Albersmeier A."/>
            <person name="Kalinowski J."/>
            <person name="Ruckert C."/>
        </authorList>
    </citation>
    <scope>NUCLEOTIDE SEQUENCE</scope>
    <source>
        <strain evidence="2">CGMCC 1.12751</strain>
    </source>
</reference>
<reference evidence="2" key="2">
    <citation type="submission" date="2020-09" db="EMBL/GenBank/DDBJ databases">
        <authorList>
            <person name="Sun Q."/>
            <person name="Zhou Y."/>
        </authorList>
    </citation>
    <scope>NUCLEOTIDE SEQUENCE</scope>
    <source>
        <strain evidence="2">CGMCC 1.12751</strain>
    </source>
</reference>
<evidence type="ECO:0000313" key="3">
    <source>
        <dbReference type="Proteomes" id="UP000625976"/>
    </source>
</evidence>
<dbReference type="RefSeq" id="WP_188462797.1">
    <property type="nucleotide sequence ID" value="NZ_BMFQ01000001.1"/>
</dbReference>
<gene>
    <name evidence="2" type="ORF">GCM10010976_11950</name>
</gene>
<evidence type="ECO:0008006" key="4">
    <source>
        <dbReference type="Google" id="ProtNLM"/>
    </source>
</evidence>